<reference evidence="1 2" key="1">
    <citation type="submission" date="2019-10" db="EMBL/GenBank/DDBJ databases">
        <title>New genus of Silvanigrellaceae.</title>
        <authorList>
            <person name="Pitt A."/>
            <person name="Hahn M.W."/>
        </authorList>
    </citation>
    <scope>NUCLEOTIDE SEQUENCE [LARGE SCALE GENOMIC DNA]</scope>
    <source>
        <strain evidence="1 2">33A1-SZDP</strain>
    </source>
</reference>
<evidence type="ECO:0000313" key="2">
    <source>
        <dbReference type="Proteomes" id="UP000442694"/>
    </source>
</evidence>
<dbReference type="Proteomes" id="UP000442694">
    <property type="component" value="Unassembled WGS sequence"/>
</dbReference>
<sequence>MDAHLSDECAPLQLGDTNTSKISTASDAQIEKMYKERFGFYLPILDRFKYLLSNREDWEGNFEKSDTMYHKNFPEFKILRSKPEKFRGEGFSCFFLAWDENHTGTLLFKHHNTVVYKCEYFWGNQLSHFFPYPKENSPDWNELYGSYYYYYFDLDSLSGKLFQLLYPNLYIEAIFENSRVLPILVFSSNNEKEEFNHYLKENKSKCLEKKSWDIFAEKPLPSEKKLKEDYYMMIVANAKYLSKFYQVYGDWKRNSWPH</sequence>
<name>A0A833JHM5_9BACT</name>
<proteinExistence type="predicted"/>
<keyword evidence="2" id="KW-1185">Reference proteome</keyword>
<gene>
    <name evidence="1" type="ORF">GCL57_02505</name>
</gene>
<organism evidence="1 2">
    <name type="scientific">Fluviispira multicolorata</name>
    <dbReference type="NCBI Taxonomy" id="2654512"/>
    <lineage>
        <taxon>Bacteria</taxon>
        <taxon>Pseudomonadati</taxon>
        <taxon>Bdellovibrionota</taxon>
        <taxon>Oligoflexia</taxon>
        <taxon>Silvanigrellales</taxon>
        <taxon>Silvanigrellaceae</taxon>
        <taxon>Fluviispira</taxon>
    </lineage>
</organism>
<accession>A0A833JHM5</accession>
<dbReference type="EMBL" id="WFLN01000004">
    <property type="protein sequence ID" value="KAB8033598.1"/>
    <property type="molecule type" value="Genomic_DNA"/>
</dbReference>
<evidence type="ECO:0000313" key="1">
    <source>
        <dbReference type="EMBL" id="KAB8033598.1"/>
    </source>
</evidence>
<comment type="caution">
    <text evidence="1">The sequence shown here is derived from an EMBL/GenBank/DDBJ whole genome shotgun (WGS) entry which is preliminary data.</text>
</comment>
<protein>
    <submittedName>
        <fullName evidence="1">Uncharacterized protein</fullName>
    </submittedName>
</protein>
<dbReference type="RefSeq" id="WP_152211684.1">
    <property type="nucleotide sequence ID" value="NZ_WFLN01000004.1"/>
</dbReference>
<dbReference type="AlphaFoldDB" id="A0A833JHM5"/>